<keyword evidence="5" id="KW-0067">ATP-binding</keyword>
<keyword evidence="2" id="KW-0808">Transferase</keyword>
<dbReference type="GO" id="GO:0009966">
    <property type="term" value="P:regulation of signal transduction"/>
    <property type="evidence" value="ECO:0007669"/>
    <property type="project" value="TreeGrafter"/>
</dbReference>
<dbReference type="PANTHER" id="PTHR24355:SF14">
    <property type="entry name" value="G PROTEIN-COUPLED RECEPTOR KINASE 4"/>
    <property type="match status" value="1"/>
</dbReference>
<feature type="region of interest" description="Disordered" evidence="6">
    <location>
        <begin position="1"/>
        <end position="154"/>
    </location>
</feature>
<dbReference type="GO" id="GO:0004674">
    <property type="term" value="F:protein serine/threonine kinase activity"/>
    <property type="evidence" value="ECO:0007669"/>
    <property type="project" value="UniProtKB-KW"/>
</dbReference>
<evidence type="ECO:0000256" key="5">
    <source>
        <dbReference type="ARBA" id="ARBA00022840"/>
    </source>
</evidence>
<keyword evidence="1" id="KW-0723">Serine/threonine-protein kinase</keyword>
<keyword evidence="4" id="KW-0418">Kinase</keyword>
<evidence type="ECO:0000256" key="6">
    <source>
        <dbReference type="SAM" id="MobiDB-lite"/>
    </source>
</evidence>
<sequence length="233" mass="26200">MATPVGRSRCRRGVVPRPVSASPGDGADSPGHGAAGVTAGARPALSWAAVPGPEGEASRRRQRPTQRRRGWWPWRRRRRRRQQQRQKQQQQQQQQQQEDEEERRPSAGPDPALGERCAEAAPPPPPPAAPSPPRVHKAWSRRRRGRRRRRSSMELENLLANSMLLKARQGGYGKKSGRSKKWREMLKPPPVSQCSKLRHSIGHIWISDLGLAVEIPERETIQGRVGTLSYMAT</sequence>
<gene>
    <name evidence="8" type="primary">LOC111164882</name>
</gene>
<dbReference type="InterPro" id="IPR044926">
    <property type="entry name" value="RGS_subdomain_2"/>
</dbReference>
<dbReference type="RefSeq" id="XP_030616042.1">
    <property type="nucleotide sequence ID" value="XM_030760182.1"/>
</dbReference>
<protein>
    <submittedName>
        <fullName evidence="8">Uncharacterized protein</fullName>
    </submittedName>
</protein>
<dbReference type="GeneID" id="111164882"/>
<dbReference type="Gene3D" id="1.10.167.10">
    <property type="entry name" value="Regulator of G-protein Signalling 4, domain 2"/>
    <property type="match status" value="1"/>
</dbReference>
<dbReference type="GO" id="GO:0005737">
    <property type="term" value="C:cytoplasm"/>
    <property type="evidence" value="ECO:0007669"/>
    <property type="project" value="TreeGrafter"/>
</dbReference>
<dbReference type="KEGG" id="dle:111164882"/>
<dbReference type="InParanoid" id="A0A7F8K8H6"/>
<evidence type="ECO:0000256" key="1">
    <source>
        <dbReference type="ARBA" id="ARBA00022527"/>
    </source>
</evidence>
<dbReference type="Gene3D" id="1.10.510.10">
    <property type="entry name" value="Transferase(Phosphotransferase) domain 1"/>
    <property type="match status" value="1"/>
</dbReference>
<evidence type="ECO:0000313" key="7">
    <source>
        <dbReference type="Proteomes" id="UP000248483"/>
    </source>
</evidence>
<accession>A0A7F8K8H6</accession>
<feature type="compositionally biased region" description="Basic residues" evidence="6">
    <location>
        <begin position="134"/>
        <end position="150"/>
    </location>
</feature>
<reference evidence="8" key="1">
    <citation type="submission" date="2025-08" db="UniProtKB">
        <authorList>
            <consortium name="RefSeq"/>
        </authorList>
    </citation>
    <scope>IDENTIFICATION</scope>
    <source>
        <tissue evidence="8">Blood</tissue>
    </source>
</reference>
<evidence type="ECO:0000313" key="8">
    <source>
        <dbReference type="RefSeq" id="XP_030616042.1"/>
    </source>
</evidence>
<organism evidence="7 8">
    <name type="scientific">Delphinapterus leucas</name>
    <name type="common">Beluga whale</name>
    <dbReference type="NCBI Taxonomy" id="9749"/>
    <lineage>
        <taxon>Eukaryota</taxon>
        <taxon>Metazoa</taxon>
        <taxon>Chordata</taxon>
        <taxon>Craniata</taxon>
        <taxon>Vertebrata</taxon>
        <taxon>Euteleostomi</taxon>
        <taxon>Mammalia</taxon>
        <taxon>Eutheria</taxon>
        <taxon>Laurasiatheria</taxon>
        <taxon>Artiodactyla</taxon>
        <taxon>Whippomorpha</taxon>
        <taxon>Cetacea</taxon>
        <taxon>Odontoceti</taxon>
        <taxon>Monodontidae</taxon>
        <taxon>Delphinapterus</taxon>
    </lineage>
</organism>
<feature type="compositionally biased region" description="Low complexity" evidence="6">
    <location>
        <begin position="85"/>
        <end position="96"/>
    </location>
</feature>
<dbReference type="PANTHER" id="PTHR24355">
    <property type="entry name" value="G PROTEIN-COUPLED RECEPTOR KINASE/RIBOSOMAL PROTEIN S6 KINASE"/>
    <property type="match status" value="1"/>
</dbReference>
<dbReference type="AlphaFoldDB" id="A0A7F8K8H6"/>
<name>A0A7F8K8H6_DELLE</name>
<feature type="compositionally biased region" description="Basic residues" evidence="6">
    <location>
        <begin position="60"/>
        <end position="84"/>
    </location>
</feature>
<dbReference type="GO" id="GO:0005524">
    <property type="term" value="F:ATP binding"/>
    <property type="evidence" value="ECO:0007669"/>
    <property type="project" value="UniProtKB-KW"/>
</dbReference>
<keyword evidence="7" id="KW-1185">Reference proteome</keyword>
<keyword evidence="3" id="KW-0547">Nucleotide-binding</keyword>
<evidence type="ECO:0000256" key="3">
    <source>
        <dbReference type="ARBA" id="ARBA00022741"/>
    </source>
</evidence>
<evidence type="ECO:0000256" key="2">
    <source>
        <dbReference type="ARBA" id="ARBA00022679"/>
    </source>
</evidence>
<dbReference type="Proteomes" id="UP000248483">
    <property type="component" value="Unplaced"/>
</dbReference>
<evidence type="ECO:0000256" key="4">
    <source>
        <dbReference type="ARBA" id="ARBA00022777"/>
    </source>
</evidence>
<proteinExistence type="predicted"/>
<feature type="compositionally biased region" description="Pro residues" evidence="6">
    <location>
        <begin position="121"/>
        <end position="133"/>
    </location>
</feature>